<feature type="domain" description="CUB" evidence="4">
    <location>
        <begin position="362"/>
        <end position="533"/>
    </location>
</feature>
<keyword evidence="1" id="KW-1015">Disulfide bond</keyword>
<dbReference type="Proteomes" id="UP000789390">
    <property type="component" value="Unassembled WGS sequence"/>
</dbReference>
<dbReference type="PANTHER" id="PTHR33236:SF5">
    <property type="entry name" value="CUB DOMAIN-CONTAINING PROTEIN"/>
    <property type="match status" value="1"/>
</dbReference>
<evidence type="ECO:0000256" key="3">
    <source>
        <dbReference type="SAM" id="SignalP"/>
    </source>
</evidence>
<evidence type="ECO:0000313" key="6">
    <source>
        <dbReference type="Proteomes" id="UP000789390"/>
    </source>
</evidence>
<dbReference type="EMBL" id="CAKKLH010000197">
    <property type="protein sequence ID" value="CAH0105724.1"/>
    <property type="molecule type" value="Genomic_DNA"/>
</dbReference>
<dbReference type="Pfam" id="PF26080">
    <property type="entry name" value="CUB_animal"/>
    <property type="match status" value="1"/>
</dbReference>
<dbReference type="OrthoDB" id="6355706at2759"/>
<name>A0A8J2WFV7_9CRUS</name>
<sequence>MTLFSSRVEMILPVFLRLLLVVFSFTFPIPSQSINYDHVLDENYRFNVHSLQPIVFRPNRFLSYPWQLNHLPVNSKSAKENATMQSIAISGRSPLKNKLSLKNSNRRKFNITVKGNKIHEKQLSDTDAIALTDVMMDFMTALITAGGAAAISIGGLAILAGFNPTNFFNGAQSSVRGLVQGDFTSCTAASGDLGYCASVMNCNSNRGIASGICPNGGVCCTNTLTTCSGTVQYNNTYWQSPTTVHPDSLCVVTVKLDPAIVEQRGPICQLRLDFSKFHTAQPNSEGVCGNDVFSVGGTDLNVPSICGENKGQHIYLNVPAPVSDILLSFKFGNGLITEKREWRIQIAMIACSDVSILAPFGCLQYHTFSTGTVNSFNWADTTDTATRQLSEQNYHICFRREVVDTSTDTTLCFMSSMTPNGGKAFSLTGSDATTGAAGQPGYSQANLKDCNNDYLMIPDGYDPSQPDSLTNFSDRYCGERFNVMPKTNSSSIVCTKSRPYRIIYNTNPDETLTDSRDAANIGNIGFSIKYYHIVS</sequence>
<evidence type="ECO:0000256" key="2">
    <source>
        <dbReference type="PROSITE-ProRule" id="PRU00059"/>
    </source>
</evidence>
<evidence type="ECO:0000259" key="4">
    <source>
        <dbReference type="PROSITE" id="PS01180"/>
    </source>
</evidence>
<keyword evidence="6" id="KW-1185">Reference proteome</keyword>
<feature type="signal peptide" evidence="3">
    <location>
        <begin position="1"/>
        <end position="24"/>
    </location>
</feature>
<dbReference type="AlphaFoldDB" id="A0A8J2WFV7"/>
<reference evidence="5" key="1">
    <citation type="submission" date="2021-11" db="EMBL/GenBank/DDBJ databases">
        <authorList>
            <person name="Schell T."/>
        </authorList>
    </citation>
    <scope>NUCLEOTIDE SEQUENCE</scope>
    <source>
        <strain evidence="5">M5</strain>
    </source>
</reference>
<dbReference type="InterPro" id="IPR058698">
    <property type="entry name" value="CUB_metazoa"/>
</dbReference>
<protein>
    <recommendedName>
        <fullName evidence="4">CUB domain-containing protein</fullName>
    </recommendedName>
</protein>
<comment type="caution">
    <text evidence="2">Lacks conserved residue(s) required for the propagation of feature annotation.</text>
</comment>
<dbReference type="PANTHER" id="PTHR33236">
    <property type="entry name" value="INTRAFLAGELLAR TRANSPORT PROTEIN 122 FAMILY PROTEIN-RELATED"/>
    <property type="match status" value="1"/>
</dbReference>
<dbReference type="PROSITE" id="PS01180">
    <property type="entry name" value="CUB"/>
    <property type="match status" value="1"/>
</dbReference>
<organism evidence="5 6">
    <name type="scientific">Daphnia galeata</name>
    <dbReference type="NCBI Taxonomy" id="27404"/>
    <lineage>
        <taxon>Eukaryota</taxon>
        <taxon>Metazoa</taxon>
        <taxon>Ecdysozoa</taxon>
        <taxon>Arthropoda</taxon>
        <taxon>Crustacea</taxon>
        <taxon>Branchiopoda</taxon>
        <taxon>Diplostraca</taxon>
        <taxon>Cladocera</taxon>
        <taxon>Anomopoda</taxon>
        <taxon>Daphniidae</taxon>
        <taxon>Daphnia</taxon>
    </lineage>
</organism>
<keyword evidence="3" id="KW-0732">Signal</keyword>
<accession>A0A8J2WFV7</accession>
<gene>
    <name evidence="5" type="ORF">DGAL_LOCUS8789</name>
</gene>
<comment type="caution">
    <text evidence="5">The sequence shown here is derived from an EMBL/GenBank/DDBJ whole genome shotgun (WGS) entry which is preliminary data.</text>
</comment>
<feature type="chain" id="PRO_5035220095" description="CUB domain-containing protein" evidence="3">
    <location>
        <begin position="25"/>
        <end position="535"/>
    </location>
</feature>
<proteinExistence type="predicted"/>
<dbReference type="InterPro" id="IPR000859">
    <property type="entry name" value="CUB_dom"/>
</dbReference>
<evidence type="ECO:0000256" key="1">
    <source>
        <dbReference type="ARBA" id="ARBA00023157"/>
    </source>
</evidence>
<evidence type="ECO:0000313" key="5">
    <source>
        <dbReference type="EMBL" id="CAH0105724.1"/>
    </source>
</evidence>